<proteinExistence type="predicted"/>
<keyword evidence="3" id="KW-0663">Pyridoxal phosphate</keyword>
<dbReference type="Gene3D" id="3.40.640.10">
    <property type="entry name" value="Type I PLP-dependent aspartate aminotransferase-like (Major domain)"/>
    <property type="match status" value="1"/>
</dbReference>
<name>A0A6J6WXA4_9ZZZZ</name>
<dbReference type="Gene3D" id="3.90.1150.10">
    <property type="entry name" value="Aspartate Aminotransferase, domain 1"/>
    <property type="match status" value="1"/>
</dbReference>
<reference evidence="4" key="1">
    <citation type="submission" date="2020-05" db="EMBL/GenBank/DDBJ databases">
        <authorList>
            <person name="Chiriac C."/>
            <person name="Salcher M."/>
            <person name="Ghai R."/>
            <person name="Kavagutti S V."/>
        </authorList>
    </citation>
    <scope>NUCLEOTIDE SEQUENCE</scope>
</reference>
<dbReference type="InterPro" id="IPR015422">
    <property type="entry name" value="PyrdxlP-dep_Trfase_small"/>
</dbReference>
<dbReference type="AlphaFoldDB" id="A0A6J6WXA4"/>
<evidence type="ECO:0000256" key="3">
    <source>
        <dbReference type="ARBA" id="ARBA00022898"/>
    </source>
</evidence>
<dbReference type="GO" id="GO:0043420">
    <property type="term" value="P:anthranilate metabolic process"/>
    <property type="evidence" value="ECO:0007669"/>
    <property type="project" value="TreeGrafter"/>
</dbReference>
<dbReference type="PIRSF" id="PIRSF038800">
    <property type="entry name" value="KYNU"/>
    <property type="match status" value="1"/>
</dbReference>
<dbReference type="InterPro" id="IPR010111">
    <property type="entry name" value="Kynureninase"/>
</dbReference>
<keyword evidence="2" id="KW-0378">Hydrolase</keyword>
<dbReference type="PANTHER" id="PTHR14084">
    <property type="entry name" value="KYNURENINASE"/>
    <property type="match status" value="1"/>
</dbReference>
<dbReference type="InterPro" id="IPR015421">
    <property type="entry name" value="PyrdxlP-dep_Trfase_major"/>
</dbReference>
<dbReference type="GO" id="GO:0005737">
    <property type="term" value="C:cytoplasm"/>
    <property type="evidence" value="ECO:0007669"/>
    <property type="project" value="InterPro"/>
</dbReference>
<sequence length="419" mass="45987">MSALDRSYAEQLDRDDPLAHFRQGFYFADPEVCYLDGNSLGRLPLRTIEVINDLMLKEWGTEVVDGWHHWLDESQSTGDLIGRSTLGAGVGQVLATDTTSVNFYQIASAAIKARPSRKTIITDESNFPTDRYILQGLAEEFGMKLVMIPHSKNEQITAEILAPLLNDDVALVTLQVIQYRSGARNNVPLLTKLIQQSGAIALWDASHATGSVAMNFDIDGVDAAVGCTYKYGNAGPGAPGWLYVSKKMQSELKVPIQGWFAQANQFGMDARFERAPGMKGFQIGTPPIFGLRSIQSSFAMIEEAGINTIEEKCARGTELMIALFEGWLKELGFELGTPRNPAERGGHVSLLHADAFQISVAMRSLAKVIPDFRNPNAIRLAISPLPTSYVEVWDGFARLRDLVISGEYKKVSTTGAKVL</sequence>
<dbReference type="GO" id="GO:0019441">
    <property type="term" value="P:L-tryptophan catabolic process to kynurenine"/>
    <property type="evidence" value="ECO:0007669"/>
    <property type="project" value="TreeGrafter"/>
</dbReference>
<gene>
    <name evidence="4" type="ORF">UFOPK2894_01524</name>
</gene>
<dbReference type="InterPro" id="IPR015424">
    <property type="entry name" value="PyrdxlP-dep_Trfase"/>
</dbReference>
<dbReference type="GO" id="GO:0009435">
    <property type="term" value="P:NAD+ biosynthetic process"/>
    <property type="evidence" value="ECO:0007669"/>
    <property type="project" value="InterPro"/>
</dbReference>
<dbReference type="GO" id="GO:0030429">
    <property type="term" value="F:kynureninase activity"/>
    <property type="evidence" value="ECO:0007669"/>
    <property type="project" value="InterPro"/>
</dbReference>
<evidence type="ECO:0000313" key="4">
    <source>
        <dbReference type="EMBL" id="CAB4786627.1"/>
    </source>
</evidence>
<dbReference type="GO" id="GO:0030170">
    <property type="term" value="F:pyridoxal phosphate binding"/>
    <property type="evidence" value="ECO:0007669"/>
    <property type="project" value="InterPro"/>
</dbReference>
<protein>
    <submittedName>
        <fullName evidence="4">Unannotated protein</fullName>
    </submittedName>
</protein>
<dbReference type="EMBL" id="CAEZZQ010000140">
    <property type="protein sequence ID" value="CAB4786627.1"/>
    <property type="molecule type" value="Genomic_DNA"/>
</dbReference>
<evidence type="ECO:0000256" key="2">
    <source>
        <dbReference type="ARBA" id="ARBA00022801"/>
    </source>
</evidence>
<evidence type="ECO:0000256" key="1">
    <source>
        <dbReference type="ARBA" id="ARBA00022642"/>
    </source>
</evidence>
<dbReference type="SUPFAM" id="SSF53383">
    <property type="entry name" value="PLP-dependent transferases"/>
    <property type="match status" value="1"/>
</dbReference>
<organism evidence="4">
    <name type="scientific">freshwater metagenome</name>
    <dbReference type="NCBI Taxonomy" id="449393"/>
    <lineage>
        <taxon>unclassified sequences</taxon>
        <taxon>metagenomes</taxon>
        <taxon>ecological metagenomes</taxon>
    </lineage>
</organism>
<accession>A0A6J6WXA4</accession>
<dbReference type="Pfam" id="PF22580">
    <property type="entry name" value="KYNU_C"/>
    <property type="match status" value="1"/>
</dbReference>
<keyword evidence="1" id="KW-0662">Pyridine nucleotide biosynthesis</keyword>
<dbReference type="PANTHER" id="PTHR14084:SF0">
    <property type="entry name" value="KYNURENINASE"/>
    <property type="match status" value="1"/>
</dbReference>